<feature type="region of interest" description="Disordered" evidence="2">
    <location>
        <begin position="1"/>
        <end position="31"/>
    </location>
</feature>
<keyword evidence="5" id="KW-1185">Reference proteome</keyword>
<evidence type="ECO:0000259" key="3">
    <source>
        <dbReference type="PROSITE" id="PS50158"/>
    </source>
</evidence>
<comment type="caution">
    <text evidence="4">The sequence shown here is derived from an EMBL/GenBank/DDBJ whole genome shotgun (WGS) entry which is preliminary data.</text>
</comment>
<reference evidence="4 5" key="1">
    <citation type="journal article" date="2014" name="BMC Genomics">
        <title>Adaptive genomic structural variation in the grape powdery mildew pathogen, Erysiphe necator.</title>
        <authorList>
            <person name="Jones L."/>
            <person name="Riaz S."/>
            <person name="Morales-Cruz A."/>
            <person name="Amrine K.C."/>
            <person name="McGuire B."/>
            <person name="Gubler W.D."/>
            <person name="Walker M.A."/>
            <person name="Cantu D."/>
        </authorList>
    </citation>
    <scope>NUCLEOTIDE SEQUENCE [LARGE SCALE GENOMIC DNA]</scope>
    <source>
        <strain evidence="5">c</strain>
    </source>
</reference>
<evidence type="ECO:0000313" key="4">
    <source>
        <dbReference type="EMBL" id="KHJ32134.1"/>
    </source>
</evidence>
<name>A0A0B1P628_UNCNE</name>
<dbReference type="STRING" id="52586.A0A0B1P628"/>
<evidence type="ECO:0000256" key="2">
    <source>
        <dbReference type="SAM" id="MobiDB-lite"/>
    </source>
</evidence>
<keyword evidence="1" id="KW-0479">Metal-binding</keyword>
<evidence type="ECO:0000313" key="5">
    <source>
        <dbReference type="Proteomes" id="UP000030854"/>
    </source>
</evidence>
<dbReference type="PROSITE" id="PS50158">
    <property type="entry name" value="ZF_CCHC"/>
    <property type="match status" value="1"/>
</dbReference>
<dbReference type="InterPro" id="IPR001878">
    <property type="entry name" value="Znf_CCHC"/>
</dbReference>
<dbReference type="GO" id="GO:0003676">
    <property type="term" value="F:nucleic acid binding"/>
    <property type="evidence" value="ECO:0007669"/>
    <property type="project" value="InterPro"/>
</dbReference>
<dbReference type="OMA" id="RIRYIRA"/>
<organism evidence="4 5">
    <name type="scientific">Uncinula necator</name>
    <name type="common">Grape powdery mildew</name>
    <dbReference type="NCBI Taxonomy" id="52586"/>
    <lineage>
        <taxon>Eukaryota</taxon>
        <taxon>Fungi</taxon>
        <taxon>Dikarya</taxon>
        <taxon>Ascomycota</taxon>
        <taxon>Pezizomycotina</taxon>
        <taxon>Leotiomycetes</taxon>
        <taxon>Erysiphales</taxon>
        <taxon>Erysiphaceae</taxon>
        <taxon>Erysiphe</taxon>
    </lineage>
</organism>
<dbReference type="AlphaFoldDB" id="A0A0B1P628"/>
<dbReference type="GO" id="GO:0008270">
    <property type="term" value="F:zinc ion binding"/>
    <property type="evidence" value="ECO:0007669"/>
    <property type="project" value="UniProtKB-KW"/>
</dbReference>
<sequence length="361" mass="41168">MVGLNDVDMETEGSQYYQTPDSQPSTSNINESAPSWASQILRLLTQLIGIQSSTRQPPCDQKPGHSQPHPEKFSGFDPTLYPQFRSLLEAKLQIDAEAIGSEAEKVWYGFGRLTDTASRRIHPWIEFAKNTERFTVEEFLNRLDKAVGDSDKITKAINKLNTIKQGNRDFREFLQDFEQTILEAQGWGWDDQIKKGYLRTAINRELSDRLVSQDEPVGYEDFVSQLRRTFDKMEVIKTWSDRKNRSRGLIPQSTQTISNEPNGDPMDWEPTQTINIANTQRNLMRQTQPERATWVSREEIGRRIEAGLCLRCGGRGHMIRDCPLLPAYNPNRQGKNMSFKPKVTAASVSVDQVIEDVSGNV</sequence>
<feature type="domain" description="CCHC-type" evidence="3">
    <location>
        <begin position="309"/>
        <end position="323"/>
    </location>
</feature>
<dbReference type="SUPFAM" id="SSF57756">
    <property type="entry name" value="Retrovirus zinc finger-like domains"/>
    <property type="match status" value="1"/>
</dbReference>
<accession>A0A0B1P628</accession>
<gene>
    <name evidence="4" type="ORF">EV44_g5470</name>
</gene>
<dbReference type="EMBL" id="JNVN01002311">
    <property type="protein sequence ID" value="KHJ32134.1"/>
    <property type="molecule type" value="Genomic_DNA"/>
</dbReference>
<keyword evidence="1" id="KW-0863">Zinc-finger</keyword>
<dbReference type="Proteomes" id="UP000030854">
    <property type="component" value="Unassembled WGS sequence"/>
</dbReference>
<keyword evidence="1" id="KW-0862">Zinc</keyword>
<dbReference type="Gene3D" id="4.10.60.10">
    <property type="entry name" value="Zinc finger, CCHC-type"/>
    <property type="match status" value="1"/>
</dbReference>
<dbReference type="SMART" id="SM00343">
    <property type="entry name" value="ZnF_C2HC"/>
    <property type="match status" value="1"/>
</dbReference>
<feature type="compositionally biased region" description="Polar residues" evidence="2">
    <location>
        <begin position="12"/>
        <end position="31"/>
    </location>
</feature>
<protein>
    <recommendedName>
        <fullName evidence="3">CCHC-type domain-containing protein</fullName>
    </recommendedName>
</protein>
<dbReference type="HOGENOM" id="CLU_000384_20_1_1"/>
<feature type="region of interest" description="Disordered" evidence="2">
    <location>
        <begin position="53"/>
        <end position="74"/>
    </location>
</feature>
<proteinExistence type="predicted"/>
<evidence type="ECO:0000256" key="1">
    <source>
        <dbReference type="PROSITE-ProRule" id="PRU00047"/>
    </source>
</evidence>
<dbReference type="InterPro" id="IPR036875">
    <property type="entry name" value="Znf_CCHC_sf"/>
</dbReference>